<reference evidence="1" key="1">
    <citation type="submission" date="2022-07" db="EMBL/GenBank/DDBJ databases">
        <title>Genome Sequence of Phlebia brevispora.</title>
        <authorList>
            <person name="Buettner E."/>
        </authorList>
    </citation>
    <scope>NUCLEOTIDE SEQUENCE</scope>
    <source>
        <strain evidence="1">MPL23</strain>
    </source>
</reference>
<protein>
    <submittedName>
        <fullName evidence="1">Uncharacterized protein</fullName>
    </submittedName>
</protein>
<evidence type="ECO:0000313" key="2">
    <source>
        <dbReference type="Proteomes" id="UP001148662"/>
    </source>
</evidence>
<gene>
    <name evidence="1" type="ORF">NM688_g7627</name>
</gene>
<keyword evidence="2" id="KW-1185">Reference proteome</keyword>
<evidence type="ECO:0000313" key="1">
    <source>
        <dbReference type="EMBL" id="KAJ3531067.1"/>
    </source>
</evidence>
<dbReference type="Proteomes" id="UP001148662">
    <property type="component" value="Unassembled WGS sequence"/>
</dbReference>
<sequence length="244" mass="25359">MIATRVSFVFAALWVAAGVQAFPAKEPTNAAIRACAKGFTQWCTVPPPKRDDYQGGIANTLLDPEDGVLGDGGVVFGEHGTVGREGPIFGNQDLTGKNGPIFGGVTGSKRDDSQGVTDTLLDPEDGILGRWWCRLLGEHGTNGPVFGGVDQGQALTPPTPTNAAERACAKGFTQWCTLPPPKRDEDNQGITDTLLDPQDGVLGDGGVVFGEHGTVGREGPIFGNQDITGKNGPIFGGVIDGSSD</sequence>
<name>A0ACC1S304_9APHY</name>
<proteinExistence type="predicted"/>
<accession>A0ACC1S304</accession>
<organism evidence="1 2">
    <name type="scientific">Phlebia brevispora</name>
    <dbReference type="NCBI Taxonomy" id="194682"/>
    <lineage>
        <taxon>Eukaryota</taxon>
        <taxon>Fungi</taxon>
        <taxon>Dikarya</taxon>
        <taxon>Basidiomycota</taxon>
        <taxon>Agaricomycotina</taxon>
        <taxon>Agaricomycetes</taxon>
        <taxon>Polyporales</taxon>
        <taxon>Meruliaceae</taxon>
        <taxon>Phlebia</taxon>
    </lineage>
</organism>
<comment type="caution">
    <text evidence="1">The sequence shown here is derived from an EMBL/GenBank/DDBJ whole genome shotgun (WGS) entry which is preliminary data.</text>
</comment>
<dbReference type="EMBL" id="JANHOG010001828">
    <property type="protein sequence ID" value="KAJ3531067.1"/>
    <property type="molecule type" value="Genomic_DNA"/>
</dbReference>